<evidence type="ECO:0000256" key="1">
    <source>
        <dbReference type="ARBA" id="ARBA00022553"/>
    </source>
</evidence>
<dbReference type="InterPro" id="IPR003594">
    <property type="entry name" value="HATPase_dom"/>
</dbReference>
<dbReference type="PANTHER" id="PTHR43065">
    <property type="entry name" value="SENSOR HISTIDINE KINASE"/>
    <property type="match status" value="1"/>
</dbReference>
<feature type="transmembrane region" description="Helical" evidence="7">
    <location>
        <begin position="6"/>
        <end position="24"/>
    </location>
</feature>
<accession>F3KKZ2</accession>
<comment type="caution">
    <text evidence="9">The sequence shown here is derived from an EMBL/GenBank/DDBJ whole genome shotgun (WGS) entry which is preliminary data.</text>
</comment>
<dbReference type="Pfam" id="PF02518">
    <property type="entry name" value="HATPase_c"/>
    <property type="match status" value="1"/>
</dbReference>
<dbReference type="GO" id="GO:0005524">
    <property type="term" value="F:ATP binding"/>
    <property type="evidence" value="ECO:0007669"/>
    <property type="project" value="UniProtKB-KW"/>
</dbReference>
<dbReference type="PRINTS" id="PR00344">
    <property type="entry name" value="BCTRLSENSOR"/>
</dbReference>
<dbReference type="Proteomes" id="UP000004348">
    <property type="component" value="Chromosome"/>
</dbReference>
<dbReference type="SMART" id="SM00387">
    <property type="entry name" value="HATPase_c"/>
    <property type="match status" value="1"/>
</dbReference>
<name>F3KKZ2_9ARCH</name>
<evidence type="ECO:0000256" key="3">
    <source>
        <dbReference type="ARBA" id="ARBA00022741"/>
    </source>
</evidence>
<dbReference type="Gene3D" id="1.10.287.130">
    <property type="match status" value="1"/>
</dbReference>
<evidence type="ECO:0000313" key="9">
    <source>
        <dbReference type="EMBL" id="EGG41993.1"/>
    </source>
</evidence>
<dbReference type="GO" id="GO:0000155">
    <property type="term" value="F:phosphorelay sensor kinase activity"/>
    <property type="evidence" value="ECO:0007669"/>
    <property type="project" value="InterPro"/>
</dbReference>
<dbReference type="InterPro" id="IPR036097">
    <property type="entry name" value="HisK_dim/P_sf"/>
</dbReference>
<dbReference type="Pfam" id="PF00512">
    <property type="entry name" value="HisKA"/>
    <property type="match status" value="1"/>
</dbReference>
<dbReference type="CDD" id="cd00075">
    <property type="entry name" value="HATPase"/>
    <property type="match status" value="1"/>
</dbReference>
<evidence type="ECO:0000259" key="8">
    <source>
        <dbReference type="PROSITE" id="PS50109"/>
    </source>
</evidence>
<keyword evidence="1" id="KW-0597">Phosphoprotein</keyword>
<gene>
    <name evidence="9" type="ORF">Nlim_1227</name>
</gene>
<evidence type="ECO:0000256" key="7">
    <source>
        <dbReference type="SAM" id="Phobius"/>
    </source>
</evidence>
<keyword evidence="7" id="KW-1133">Transmembrane helix</keyword>
<dbReference type="STRING" id="886738.Nlim_1227"/>
<dbReference type="CDD" id="cd00082">
    <property type="entry name" value="HisKA"/>
    <property type="match status" value="1"/>
</dbReference>
<dbReference type="AlphaFoldDB" id="F3KKZ2"/>
<keyword evidence="2" id="KW-0808">Transferase</keyword>
<dbReference type="SMART" id="SM00388">
    <property type="entry name" value="HisKA"/>
    <property type="match status" value="1"/>
</dbReference>
<keyword evidence="4 9" id="KW-0418">Kinase</keyword>
<dbReference type="HOGENOM" id="CLU_539294_0_0_2"/>
<feature type="domain" description="Histidine kinase" evidence="8">
    <location>
        <begin position="292"/>
        <end position="487"/>
    </location>
</feature>
<dbReference type="EMBL" id="AEGP01000043">
    <property type="protein sequence ID" value="EGG41993.1"/>
    <property type="molecule type" value="Genomic_DNA"/>
</dbReference>
<protein>
    <submittedName>
        <fullName evidence="9">Signal transduction histidine kinase</fullName>
    </submittedName>
</protein>
<sequence length="487" mass="55957">MIFQWLGIFSVAIIVVMIWTMIIIPESEKLTDIDLMDMEYEGQDKIVDNIYGNMTEQFFTQDNLSQEVINRKGNELTIKSTVTSIRSDTREMIFHVENIYHVDALTQMHIDKKDKKFGFTPGVEKKDYSFFHPAVFYDAPLMYKKMDNVNGLDVYVFEVIIEGADASKSFPQFSGHTILTDNTSRLYVEPITGNIVKFEKEWNNYLVEDGKNISTIEIGKKYTTEFTELVLVHLTQEKIENIQFNRIIMPIFLIFIILGSGTIWILFGYLERIRKESVKNEKLALIGDMTAKLSHDLRNPLTIIKNGFELFELGLPEEKRKDNMKRIQNAVDRISYEIEAIMNFVRDNPLHKEQISLRRIIDITIENIEIPEGIKIEKEIPDITINVDREQILRVFSNIIINAIDAMKNGKITIIAKSKTKTIEIEFTDSGPGIPKDKIDKIFQPLFTTKSKGTGLGLSICKTLIEKHGGGISVKNNPTRFTVILPK</sequence>
<evidence type="ECO:0000256" key="2">
    <source>
        <dbReference type="ARBA" id="ARBA00022679"/>
    </source>
</evidence>
<dbReference type="PANTHER" id="PTHR43065:SF10">
    <property type="entry name" value="PEROXIDE STRESS-ACTIVATED HISTIDINE KINASE MAK3"/>
    <property type="match status" value="1"/>
</dbReference>
<dbReference type="PROSITE" id="PS50109">
    <property type="entry name" value="HIS_KIN"/>
    <property type="match status" value="1"/>
</dbReference>
<reference evidence="9" key="1">
    <citation type="journal article" date="2011" name="PLoS ONE">
        <title>Genome of a low-salinity ammonia-oxidizing archaeon determined by single-cell and metagenomic analysis.</title>
        <authorList>
            <person name="Blainey P.C."/>
            <person name="Mosier A.C."/>
            <person name="Potanina A."/>
            <person name="Francis C.A."/>
            <person name="Quake S.R."/>
        </authorList>
    </citation>
    <scope>NUCLEOTIDE SEQUENCE [LARGE SCALE GENOMIC DNA]</scope>
    <source>
        <strain evidence="9">SFB1</strain>
    </source>
</reference>
<organism evidence="9">
    <name type="scientific">Candidatus Nitrosarchaeum limnium SFB1</name>
    <dbReference type="NCBI Taxonomy" id="886738"/>
    <lineage>
        <taxon>Archaea</taxon>
        <taxon>Nitrososphaerota</taxon>
        <taxon>Nitrososphaeria</taxon>
        <taxon>Nitrosopumilales</taxon>
        <taxon>Nitrosopumilaceae</taxon>
        <taxon>Nitrosarchaeum</taxon>
    </lineage>
</organism>
<evidence type="ECO:0000256" key="4">
    <source>
        <dbReference type="ARBA" id="ARBA00022777"/>
    </source>
</evidence>
<dbReference type="InterPro" id="IPR021424">
    <property type="entry name" value="PorA"/>
</dbReference>
<keyword evidence="5" id="KW-0067">ATP-binding</keyword>
<dbReference type="SUPFAM" id="SSF55874">
    <property type="entry name" value="ATPase domain of HSP90 chaperone/DNA topoisomerase II/histidine kinase"/>
    <property type="match status" value="1"/>
</dbReference>
<evidence type="ECO:0000256" key="5">
    <source>
        <dbReference type="ARBA" id="ARBA00022840"/>
    </source>
</evidence>
<evidence type="ECO:0000256" key="6">
    <source>
        <dbReference type="ARBA" id="ARBA00023012"/>
    </source>
</evidence>
<keyword evidence="7" id="KW-0472">Membrane</keyword>
<dbReference type="Gene3D" id="3.30.565.10">
    <property type="entry name" value="Histidine kinase-like ATPase, C-terminal domain"/>
    <property type="match status" value="1"/>
</dbReference>
<dbReference type="InterPro" id="IPR005467">
    <property type="entry name" value="His_kinase_dom"/>
</dbReference>
<keyword evidence="3" id="KW-0547">Nucleotide-binding</keyword>
<keyword evidence="6" id="KW-0902">Two-component regulatory system</keyword>
<dbReference type="Pfam" id="PF11271">
    <property type="entry name" value="PorA"/>
    <property type="match status" value="1"/>
</dbReference>
<proteinExistence type="predicted"/>
<dbReference type="InterPro" id="IPR036890">
    <property type="entry name" value="HATPase_C_sf"/>
</dbReference>
<feature type="transmembrane region" description="Helical" evidence="7">
    <location>
        <begin position="247"/>
        <end position="270"/>
    </location>
</feature>
<dbReference type="InterPro" id="IPR004358">
    <property type="entry name" value="Sig_transdc_His_kin-like_C"/>
</dbReference>
<dbReference type="SUPFAM" id="SSF47384">
    <property type="entry name" value="Homodimeric domain of signal transducing histidine kinase"/>
    <property type="match status" value="1"/>
</dbReference>
<keyword evidence="7" id="KW-0812">Transmembrane</keyword>
<dbReference type="InterPro" id="IPR003661">
    <property type="entry name" value="HisK_dim/P_dom"/>
</dbReference>